<organism evidence="3 4">
    <name type="scientific">Nocardioides humilatus</name>
    <dbReference type="NCBI Taxonomy" id="2607660"/>
    <lineage>
        <taxon>Bacteria</taxon>
        <taxon>Bacillati</taxon>
        <taxon>Actinomycetota</taxon>
        <taxon>Actinomycetes</taxon>
        <taxon>Propionibacteriales</taxon>
        <taxon>Nocardioidaceae</taxon>
        <taxon>Nocardioides</taxon>
    </lineage>
</organism>
<evidence type="ECO:0000313" key="3">
    <source>
        <dbReference type="EMBL" id="KAA1416466.1"/>
    </source>
</evidence>
<protein>
    <submittedName>
        <fullName evidence="3">DUF222 domain-containing protein</fullName>
    </submittedName>
</protein>
<sequence length="433" mass="47124">MSLEHQVGQDLGGLVVVAASLSPSHPLVACAETICDLLDEVREVQPLYMSPDDQAAALLKLEEAKRRLNEAELRVMAAAGDLAARDGARDIAAWLAFRTQAESGPMRADQKLAVAVDGKWRKVAEGMVAGDVSVEQARVIVHGLEALPDRVGADIVASAEEMLVGFAKELTPHQLRRAALHILDHVAPEIAEAEAARRLEREEQQARIKTALRTKRLGDGMSRTTITHPDASQDRLLTYVESFASPRKDPDTLVGEEDRIPYPQRMGQAFDALLEHLDPSKLPEHGGDATTVLVTISLESLQAELGTGTLLDGHAGSGELSATAIRRMACTAKIIPVVLGGAGEILDVGRAKRLHSPAMRKAMRLRDRGCRAEGCTIPARWCEAHHDHPWGTGGSTNLDDGRLYCPWHHHLAHNPTYTAELLPNGDVRFTRRR</sequence>
<dbReference type="Proteomes" id="UP000325003">
    <property type="component" value="Unassembled WGS sequence"/>
</dbReference>
<dbReference type="AlphaFoldDB" id="A0A5B1L7Q6"/>
<keyword evidence="4" id="KW-1185">Reference proteome</keyword>
<proteinExistence type="predicted"/>
<reference evidence="3 4" key="2">
    <citation type="submission" date="2019-09" db="EMBL/GenBank/DDBJ databases">
        <authorList>
            <person name="Jin C."/>
        </authorList>
    </citation>
    <scope>NUCLEOTIDE SEQUENCE [LARGE SCALE GENOMIC DNA]</scope>
    <source>
        <strain evidence="3 4">BN130099</strain>
    </source>
</reference>
<feature type="domain" description="DUF222" evidence="2">
    <location>
        <begin position="56"/>
        <end position="367"/>
    </location>
</feature>
<gene>
    <name evidence="3" type="ORF">F0U44_19340</name>
</gene>
<evidence type="ECO:0000313" key="4">
    <source>
        <dbReference type="Proteomes" id="UP000325003"/>
    </source>
</evidence>
<feature type="coiled-coil region" evidence="1">
    <location>
        <begin position="54"/>
        <end position="81"/>
    </location>
</feature>
<dbReference type="InterPro" id="IPR003870">
    <property type="entry name" value="DUF222"/>
</dbReference>
<evidence type="ECO:0000259" key="2">
    <source>
        <dbReference type="Pfam" id="PF02720"/>
    </source>
</evidence>
<dbReference type="Pfam" id="PF02720">
    <property type="entry name" value="DUF222"/>
    <property type="match status" value="1"/>
</dbReference>
<evidence type="ECO:0000256" key="1">
    <source>
        <dbReference type="SAM" id="Coils"/>
    </source>
</evidence>
<accession>A0A5B1L7Q6</accession>
<comment type="caution">
    <text evidence="3">The sequence shown here is derived from an EMBL/GenBank/DDBJ whole genome shotgun (WGS) entry which is preliminary data.</text>
</comment>
<name>A0A5B1L7Q6_9ACTN</name>
<reference evidence="3 4" key="1">
    <citation type="submission" date="2019-09" db="EMBL/GenBank/DDBJ databases">
        <title>Nocardioides panacisoli sp. nov., isolated from the soil of a ginseng field.</title>
        <authorList>
            <person name="Cho C."/>
        </authorList>
    </citation>
    <scope>NUCLEOTIDE SEQUENCE [LARGE SCALE GENOMIC DNA]</scope>
    <source>
        <strain evidence="3 4">BN130099</strain>
    </source>
</reference>
<dbReference type="EMBL" id="VUJV01000007">
    <property type="protein sequence ID" value="KAA1416466.1"/>
    <property type="molecule type" value="Genomic_DNA"/>
</dbReference>
<keyword evidence="1" id="KW-0175">Coiled coil</keyword>